<dbReference type="AlphaFoldDB" id="A0AAV8QV94"/>
<dbReference type="InterPro" id="IPR014743">
    <property type="entry name" value="Cl-channel_core"/>
</dbReference>
<name>A0AAV8QV94_ENSVE</name>
<dbReference type="EMBL" id="JAQQAF010000005">
    <property type="protein sequence ID" value="KAJ8483727.1"/>
    <property type="molecule type" value="Genomic_DNA"/>
</dbReference>
<proteinExistence type="predicted"/>
<dbReference type="SUPFAM" id="SSF81340">
    <property type="entry name" value="Clc chloride channel"/>
    <property type="match status" value="1"/>
</dbReference>
<evidence type="ECO:0000256" key="1">
    <source>
        <dbReference type="ARBA" id="ARBA00022737"/>
    </source>
</evidence>
<protein>
    <recommendedName>
        <fullName evidence="6">Chloride channel protein</fullName>
    </recommendedName>
</protein>
<sequence length="254" mass="28286">MDNQEGSNDRENMEGTWKEMERNAPGFYENEKDAGSVRQPLLRKRTMNTTSQIAIVGANVCPIESLDYEIVENDLFKQDWWSRKKIQIFQYVLLKWILALLIGLTTGLVGFFNNLAVENIAGFKLLLTSNLMLEHRYFTAFLAYGGINLILAAAAAAAALCAYVAPAAAGSGIPEVKAYLNGVDAYSILAPSTLFVKDLYWVRKDLWYIQEHALPTYLDRVDLARVAAAFRAPVGGVLFALEEAASWPLLTCHQ</sequence>
<evidence type="ECO:0000313" key="5">
    <source>
        <dbReference type="Proteomes" id="UP001222027"/>
    </source>
</evidence>
<dbReference type="GO" id="GO:0015108">
    <property type="term" value="F:chloride transmembrane transporter activity"/>
    <property type="evidence" value="ECO:0007669"/>
    <property type="project" value="TreeGrafter"/>
</dbReference>
<evidence type="ECO:0008006" key="6">
    <source>
        <dbReference type="Google" id="ProtNLM"/>
    </source>
</evidence>
<keyword evidence="1" id="KW-0677">Repeat</keyword>
<keyword evidence="3" id="KW-1133">Transmembrane helix</keyword>
<feature type="transmembrane region" description="Helical" evidence="3">
    <location>
        <begin position="137"/>
        <end position="165"/>
    </location>
</feature>
<dbReference type="Proteomes" id="UP001222027">
    <property type="component" value="Unassembled WGS sequence"/>
</dbReference>
<evidence type="ECO:0000313" key="4">
    <source>
        <dbReference type="EMBL" id="KAJ8483727.1"/>
    </source>
</evidence>
<evidence type="ECO:0000256" key="2">
    <source>
        <dbReference type="ARBA" id="ARBA00023122"/>
    </source>
</evidence>
<dbReference type="PANTHER" id="PTHR11689:SF144">
    <property type="entry name" value="CHLORIDE CHANNEL PROTEIN"/>
    <property type="match status" value="1"/>
</dbReference>
<comment type="caution">
    <text evidence="4">The sequence shown here is derived from an EMBL/GenBank/DDBJ whole genome shotgun (WGS) entry which is preliminary data.</text>
</comment>
<dbReference type="GO" id="GO:0009705">
    <property type="term" value="C:plant-type vacuole membrane"/>
    <property type="evidence" value="ECO:0007669"/>
    <property type="project" value="TreeGrafter"/>
</dbReference>
<keyword evidence="5" id="KW-1185">Reference proteome</keyword>
<keyword evidence="3" id="KW-0812">Transmembrane</keyword>
<dbReference type="Gene3D" id="1.10.3080.10">
    <property type="entry name" value="Clc chloride channel"/>
    <property type="match status" value="2"/>
</dbReference>
<accession>A0AAV8QV94</accession>
<dbReference type="PANTHER" id="PTHR11689">
    <property type="entry name" value="CHLORIDE CHANNEL PROTEIN CLC FAMILY MEMBER"/>
    <property type="match status" value="1"/>
</dbReference>
<keyword evidence="3" id="KW-0472">Membrane</keyword>
<keyword evidence="2" id="KW-0129">CBS domain</keyword>
<organism evidence="4 5">
    <name type="scientific">Ensete ventricosum</name>
    <name type="common">Abyssinian banana</name>
    <name type="synonym">Musa ensete</name>
    <dbReference type="NCBI Taxonomy" id="4639"/>
    <lineage>
        <taxon>Eukaryota</taxon>
        <taxon>Viridiplantae</taxon>
        <taxon>Streptophyta</taxon>
        <taxon>Embryophyta</taxon>
        <taxon>Tracheophyta</taxon>
        <taxon>Spermatophyta</taxon>
        <taxon>Magnoliopsida</taxon>
        <taxon>Liliopsida</taxon>
        <taxon>Zingiberales</taxon>
        <taxon>Musaceae</taxon>
        <taxon>Ensete</taxon>
    </lineage>
</organism>
<reference evidence="4 5" key="1">
    <citation type="submission" date="2022-12" db="EMBL/GenBank/DDBJ databases">
        <title>Chromosome-scale assembly of the Ensete ventricosum genome.</title>
        <authorList>
            <person name="Dussert Y."/>
            <person name="Stocks J."/>
            <person name="Wendawek A."/>
            <person name="Woldeyes F."/>
            <person name="Nichols R.A."/>
            <person name="Borrell J.S."/>
        </authorList>
    </citation>
    <scope>NUCLEOTIDE SEQUENCE [LARGE SCALE GENOMIC DNA]</scope>
    <source>
        <strain evidence="5">cv. Maze</strain>
        <tissue evidence="4">Seeds</tissue>
    </source>
</reference>
<evidence type="ECO:0000256" key="3">
    <source>
        <dbReference type="SAM" id="Phobius"/>
    </source>
</evidence>
<gene>
    <name evidence="4" type="ORF">OPV22_016212</name>
</gene>
<dbReference type="InterPro" id="IPR051280">
    <property type="entry name" value="Cl-channel/antiporter"/>
</dbReference>
<feature type="transmembrane region" description="Helical" evidence="3">
    <location>
        <begin position="93"/>
        <end position="117"/>
    </location>
</feature>